<evidence type="ECO:0000256" key="8">
    <source>
        <dbReference type="ARBA" id="ARBA00023080"/>
    </source>
</evidence>
<dbReference type="Proteomes" id="UP000008854">
    <property type="component" value="Unassembled WGS sequence"/>
</dbReference>
<proteinExistence type="inferred from homology"/>
<keyword evidence="4" id="KW-0479">Metal-binding</keyword>
<dbReference type="Pfam" id="PF05822">
    <property type="entry name" value="UMPH-1"/>
    <property type="match status" value="1"/>
</dbReference>
<dbReference type="Gene3D" id="1.10.150.340">
    <property type="entry name" value="Pyrimidine 5'-nucleotidase (UMPH-1), N-terminal domain"/>
    <property type="match status" value="1"/>
</dbReference>
<dbReference type="WBParaSite" id="Smp_060620.1">
    <property type="protein sequence ID" value="Smp_060620.1"/>
    <property type="gene ID" value="Smp_060620"/>
</dbReference>
<dbReference type="GO" id="GO:0008253">
    <property type="term" value="F:5'-nucleotidase activity"/>
    <property type="evidence" value="ECO:0007669"/>
    <property type="project" value="UniProtKB-EC"/>
</dbReference>
<dbReference type="InterPro" id="IPR023214">
    <property type="entry name" value="HAD_sf"/>
</dbReference>
<evidence type="ECO:0000313" key="10">
    <source>
        <dbReference type="WBParaSite" id="Smp_060620.1"/>
    </source>
</evidence>
<evidence type="ECO:0000256" key="1">
    <source>
        <dbReference type="ARBA" id="ARBA00000815"/>
    </source>
</evidence>
<dbReference type="InterPro" id="IPR036412">
    <property type="entry name" value="HAD-like_sf"/>
</dbReference>
<dbReference type="Gene3D" id="3.40.50.1000">
    <property type="entry name" value="HAD superfamily/HAD-like"/>
    <property type="match status" value="1"/>
</dbReference>
<evidence type="ECO:0000313" key="9">
    <source>
        <dbReference type="Proteomes" id="UP000008854"/>
    </source>
</evidence>
<dbReference type="GO" id="GO:0000287">
    <property type="term" value="F:magnesium ion binding"/>
    <property type="evidence" value="ECO:0007669"/>
    <property type="project" value="InterPro"/>
</dbReference>
<evidence type="ECO:0000256" key="4">
    <source>
        <dbReference type="ARBA" id="ARBA00022723"/>
    </source>
</evidence>
<dbReference type="InParanoid" id="A0A3Q0KGL8"/>
<organism evidence="9 10">
    <name type="scientific">Schistosoma mansoni</name>
    <name type="common">Blood fluke</name>
    <dbReference type="NCBI Taxonomy" id="6183"/>
    <lineage>
        <taxon>Eukaryota</taxon>
        <taxon>Metazoa</taxon>
        <taxon>Spiralia</taxon>
        <taxon>Lophotrochozoa</taxon>
        <taxon>Platyhelminthes</taxon>
        <taxon>Trematoda</taxon>
        <taxon>Digenea</taxon>
        <taxon>Strigeidida</taxon>
        <taxon>Schistosomatoidea</taxon>
        <taxon>Schistosomatidae</taxon>
        <taxon>Schistosoma</taxon>
    </lineage>
</organism>
<dbReference type="EC" id="3.1.3.5" evidence="3"/>
<dbReference type="InterPro" id="IPR006434">
    <property type="entry name" value="Pyrimidine_nucleotidase_eu"/>
</dbReference>
<evidence type="ECO:0000256" key="7">
    <source>
        <dbReference type="ARBA" id="ARBA00022842"/>
    </source>
</evidence>
<evidence type="ECO:0000256" key="5">
    <source>
        <dbReference type="ARBA" id="ARBA00022741"/>
    </source>
</evidence>
<dbReference type="GO" id="GO:0000166">
    <property type="term" value="F:nucleotide binding"/>
    <property type="evidence" value="ECO:0007669"/>
    <property type="project" value="UniProtKB-KW"/>
</dbReference>
<comment type="catalytic activity">
    <reaction evidence="1">
        <text>a ribonucleoside 5'-phosphate + H2O = a ribonucleoside + phosphate</text>
        <dbReference type="Rhea" id="RHEA:12484"/>
        <dbReference type="ChEBI" id="CHEBI:15377"/>
        <dbReference type="ChEBI" id="CHEBI:18254"/>
        <dbReference type="ChEBI" id="CHEBI:43474"/>
        <dbReference type="ChEBI" id="CHEBI:58043"/>
        <dbReference type="EC" id="3.1.3.5"/>
    </reaction>
</comment>
<keyword evidence="8" id="KW-0546">Nucleotide metabolism</keyword>
<keyword evidence="7" id="KW-0460">Magnesium</keyword>
<reference evidence="10" key="2">
    <citation type="submission" date="2018-12" db="UniProtKB">
        <authorList>
            <consortium name="WormBaseParasite"/>
        </authorList>
    </citation>
    <scope>IDENTIFICATION</scope>
    <source>
        <strain evidence="10">Puerto Rican</strain>
    </source>
</reference>
<dbReference type="PANTHER" id="PTHR13045">
    <property type="entry name" value="5'-NUCLEOTIDASE"/>
    <property type="match status" value="1"/>
</dbReference>
<dbReference type="GO" id="GO:0005737">
    <property type="term" value="C:cytoplasm"/>
    <property type="evidence" value="ECO:0007669"/>
    <property type="project" value="InterPro"/>
</dbReference>
<protein>
    <recommendedName>
        <fullName evidence="3">5'-nucleotidase</fullName>
        <ecNumber evidence="3">3.1.3.5</ecNumber>
    </recommendedName>
</protein>
<accession>A0A3Q0KGL8</accession>
<dbReference type="SUPFAM" id="SSF56784">
    <property type="entry name" value="HAD-like"/>
    <property type="match status" value="1"/>
</dbReference>
<dbReference type="GO" id="GO:0009117">
    <property type="term" value="P:nucleotide metabolic process"/>
    <property type="evidence" value="ECO:0007669"/>
    <property type="project" value="UniProtKB-KW"/>
</dbReference>
<evidence type="ECO:0000256" key="6">
    <source>
        <dbReference type="ARBA" id="ARBA00022801"/>
    </source>
</evidence>
<evidence type="ECO:0000256" key="3">
    <source>
        <dbReference type="ARBA" id="ARBA00012643"/>
    </source>
</evidence>
<sequence length="133" mass="15328">MQVVCDFDHTLSKCIHNSEKVPVCHELFMKNPRIPEISRLRLKELHDFYVPLETSCDIYECEKLSLMMEFWKLAHKALVDGNVSRNDIDGCVLEGGIVLRLVQTLNMVLSIFHAMERKCVLVRVGFNTTYAKA</sequence>
<keyword evidence="5" id="KW-0547">Nucleotide-binding</keyword>
<comment type="similarity">
    <text evidence="2">Belongs to the pyrimidine 5'-nucleotidase family.</text>
</comment>
<keyword evidence="6" id="KW-0378">Hydrolase</keyword>
<reference evidence="9" key="1">
    <citation type="journal article" date="2012" name="PLoS Negl. Trop. Dis.">
        <title>A systematically improved high quality genome and transcriptome of the human blood fluke Schistosoma mansoni.</title>
        <authorList>
            <person name="Protasio A.V."/>
            <person name="Tsai I.J."/>
            <person name="Babbage A."/>
            <person name="Nichol S."/>
            <person name="Hunt M."/>
            <person name="Aslett M.A."/>
            <person name="De Silva N."/>
            <person name="Velarde G.S."/>
            <person name="Anderson T.J."/>
            <person name="Clark R.C."/>
            <person name="Davidson C."/>
            <person name="Dillon G.P."/>
            <person name="Holroyd N.E."/>
            <person name="LoVerde P.T."/>
            <person name="Lloyd C."/>
            <person name="McQuillan J."/>
            <person name="Oliveira G."/>
            <person name="Otto T.D."/>
            <person name="Parker-Manuel S.J."/>
            <person name="Quail M.A."/>
            <person name="Wilson R.A."/>
            <person name="Zerlotini A."/>
            <person name="Dunne D.W."/>
            <person name="Berriman M."/>
        </authorList>
    </citation>
    <scope>NUCLEOTIDE SEQUENCE [LARGE SCALE GENOMIC DNA]</scope>
    <source>
        <strain evidence="9">Puerto Rican</strain>
    </source>
</reference>
<dbReference type="PANTHER" id="PTHR13045:SF0">
    <property type="entry name" value="7-METHYLGUANOSINE PHOSPHATE-SPECIFIC 5'-NUCLEOTIDASE"/>
    <property type="match status" value="1"/>
</dbReference>
<name>A0A3Q0KGL8_SCHMA</name>
<dbReference type="AlphaFoldDB" id="A0A3Q0KGL8"/>
<evidence type="ECO:0000256" key="2">
    <source>
        <dbReference type="ARBA" id="ARBA00008389"/>
    </source>
</evidence>
<keyword evidence="9" id="KW-1185">Reference proteome</keyword>